<evidence type="ECO:0000313" key="3">
    <source>
        <dbReference type="Proteomes" id="UP001149140"/>
    </source>
</evidence>
<accession>A0A9X3MQZ2</accession>
<keyword evidence="3" id="KW-1185">Reference proteome</keyword>
<dbReference type="Gene3D" id="1.10.10.10">
    <property type="entry name" value="Winged helix-like DNA-binding domain superfamily/Winged helix DNA-binding domain"/>
    <property type="match status" value="1"/>
</dbReference>
<reference evidence="2" key="1">
    <citation type="submission" date="2022-10" db="EMBL/GenBank/DDBJ databases">
        <title>The WGS of Solirubrobacter ginsenosidimutans DSM 21036.</title>
        <authorList>
            <person name="Jiang Z."/>
        </authorList>
    </citation>
    <scope>NUCLEOTIDE SEQUENCE</scope>
    <source>
        <strain evidence="2">DSM 21036</strain>
    </source>
</reference>
<evidence type="ECO:0008006" key="4">
    <source>
        <dbReference type="Google" id="ProtNLM"/>
    </source>
</evidence>
<dbReference type="AlphaFoldDB" id="A0A9X3MQZ2"/>
<dbReference type="SUPFAM" id="SSF88659">
    <property type="entry name" value="Sigma3 and sigma4 domains of RNA polymerase sigma factors"/>
    <property type="match status" value="1"/>
</dbReference>
<dbReference type="InterPro" id="IPR013324">
    <property type="entry name" value="RNA_pol_sigma_r3/r4-like"/>
</dbReference>
<dbReference type="Proteomes" id="UP001149140">
    <property type="component" value="Unassembled WGS sequence"/>
</dbReference>
<protein>
    <recommendedName>
        <fullName evidence="4">Sigma-70 family RNA polymerase sigma factor</fullName>
    </recommendedName>
</protein>
<name>A0A9X3MQZ2_9ACTN</name>
<dbReference type="RefSeq" id="WP_270040535.1">
    <property type="nucleotide sequence ID" value="NZ_JAPDOD010000011.1"/>
</dbReference>
<gene>
    <name evidence="2" type="ORF">OM076_13720</name>
</gene>
<evidence type="ECO:0000313" key="2">
    <source>
        <dbReference type="EMBL" id="MDA0161331.1"/>
    </source>
</evidence>
<evidence type="ECO:0000256" key="1">
    <source>
        <dbReference type="SAM" id="MobiDB-lite"/>
    </source>
</evidence>
<dbReference type="InterPro" id="IPR036388">
    <property type="entry name" value="WH-like_DNA-bd_sf"/>
</dbReference>
<sequence length="285" mass="32820">MADSDQFPPAHGDEADLFRAFNNDLMQSIDRSVRDTTPQTIEDACAFAWTEFMRHQPSRERNWQGWLFRVAQREAWRLERGRLDHNKHEFNALHEVEVVDDGVSPLEEIEIRNDVKDALTIVSKLPPRLQRVALLRALGHTYRQIGELTGVSTGRAHKIGVQVDDQIRELLAERARLRGHPSPRAERLWELEQRPPEWLVEKIGPQVRLSRKVAGRPVQQRAWRRAALALDDYRRVAGAEGFAAMTADPPASPILRAPHAAATKALDEFHGLREREREQERSRER</sequence>
<organism evidence="2 3">
    <name type="scientific">Solirubrobacter ginsenosidimutans</name>
    <dbReference type="NCBI Taxonomy" id="490573"/>
    <lineage>
        <taxon>Bacteria</taxon>
        <taxon>Bacillati</taxon>
        <taxon>Actinomycetota</taxon>
        <taxon>Thermoleophilia</taxon>
        <taxon>Solirubrobacterales</taxon>
        <taxon>Solirubrobacteraceae</taxon>
        <taxon>Solirubrobacter</taxon>
    </lineage>
</organism>
<proteinExistence type="predicted"/>
<dbReference type="EMBL" id="JAPDOD010000011">
    <property type="protein sequence ID" value="MDA0161331.1"/>
    <property type="molecule type" value="Genomic_DNA"/>
</dbReference>
<comment type="caution">
    <text evidence="2">The sequence shown here is derived from an EMBL/GenBank/DDBJ whole genome shotgun (WGS) entry which is preliminary data.</text>
</comment>
<feature type="region of interest" description="Disordered" evidence="1">
    <location>
        <begin position="265"/>
        <end position="285"/>
    </location>
</feature>